<dbReference type="Pfam" id="PF03129">
    <property type="entry name" value="HGTP_anticodon"/>
    <property type="match status" value="1"/>
</dbReference>
<dbReference type="EMBL" id="LWDP01000507">
    <property type="protein sequence ID" value="ORD92772.1"/>
    <property type="molecule type" value="Genomic_DNA"/>
</dbReference>
<proteinExistence type="predicted"/>
<dbReference type="GO" id="GO:0004820">
    <property type="term" value="F:glycine-tRNA ligase activity"/>
    <property type="evidence" value="ECO:0007669"/>
    <property type="project" value="TreeGrafter"/>
</dbReference>
<dbReference type="PANTHER" id="PTHR10745:SF0">
    <property type="entry name" value="GLYCINE--TRNA LIGASE"/>
    <property type="match status" value="1"/>
</dbReference>
<dbReference type="AlphaFoldDB" id="A0A1Y1S4N3"/>
<protein>
    <submittedName>
        <fullName evidence="2">SYG</fullName>
    </submittedName>
</protein>
<dbReference type="InterPro" id="IPR036621">
    <property type="entry name" value="Anticodon-bd_dom_sf"/>
</dbReference>
<dbReference type="VEuPathDB" id="MicrosporidiaDB:ECANGB1_430"/>
<dbReference type="Gene3D" id="3.40.50.800">
    <property type="entry name" value="Anticodon-binding domain"/>
    <property type="match status" value="1"/>
</dbReference>
<evidence type="ECO:0000313" key="2">
    <source>
        <dbReference type="EMBL" id="ORD92772.1"/>
    </source>
</evidence>
<dbReference type="GO" id="GO:0070150">
    <property type="term" value="P:mitochondrial glycyl-tRNA aminoacylation"/>
    <property type="evidence" value="ECO:0007669"/>
    <property type="project" value="TreeGrafter"/>
</dbReference>
<dbReference type="GO" id="GO:0005739">
    <property type="term" value="C:mitochondrion"/>
    <property type="evidence" value="ECO:0007669"/>
    <property type="project" value="TreeGrafter"/>
</dbReference>
<keyword evidence="3" id="KW-1185">Reference proteome</keyword>
<gene>
    <name evidence="2" type="primary">SYG</name>
    <name evidence="2" type="ORF">ECANGB1_430</name>
</gene>
<evidence type="ECO:0000259" key="1">
    <source>
        <dbReference type="Pfam" id="PF03129"/>
    </source>
</evidence>
<reference evidence="2 3" key="1">
    <citation type="journal article" date="2017" name="Environ. Microbiol.">
        <title>Decay of the glycolytic pathway and adaptation to intranuclear parasitism within Enterocytozoonidae microsporidia.</title>
        <authorList>
            <person name="Wiredu Boakye D."/>
            <person name="Jaroenlak P."/>
            <person name="Prachumwat A."/>
            <person name="Williams T.A."/>
            <person name="Bateman K.S."/>
            <person name="Itsathitphaisarn O."/>
            <person name="Sritunyalucksana K."/>
            <person name="Paszkiewicz K.H."/>
            <person name="Moore K.A."/>
            <person name="Stentiford G.D."/>
            <person name="Williams B.A."/>
        </authorList>
    </citation>
    <scope>NUCLEOTIDE SEQUENCE [LARGE SCALE GENOMIC DNA]</scope>
    <source>
        <strain evidence="2 3">GB1</strain>
    </source>
</reference>
<dbReference type="Proteomes" id="UP000192639">
    <property type="component" value="Unassembled WGS sequence"/>
</dbReference>
<accession>A0A1Y1S4N3</accession>
<dbReference type="SUPFAM" id="SSF52954">
    <property type="entry name" value="Class II aaRS ABD-related"/>
    <property type="match status" value="1"/>
</dbReference>
<comment type="caution">
    <text evidence="2">The sequence shown here is derived from an EMBL/GenBank/DDBJ whole genome shotgun (WGS) entry which is preliminary data.</text>
</comment>
<name>A0A1Y1S4N3_9MICR</name>
<dbReference type="InterPro" id="IPR027031">
    <property type="entry name" value="Gly-tRNA_synthase/POLG2"/>
</dbReference>
<feature type="domain" description="Anticodon-binding" evidence="1">
    <location>
        <begin position="22"/>
        <end position="111"/>
    </location>
</feature>
<evidence type="ECO:0000313" key="3">
    <source>
        <dbReference type="Proteomes" id="UP000192639"/>
    </source>
</evidence>
<sequence>MEFYEERAVLDVIPEMAYKHVAVTLMFKDDDSNQIVESIRMMLRESNLRFTIIKRNVSIGRKYRSADEIGIPFFITVDKTSTKDGCVTLRHRNSADQIRIKVAAIRQIVEELVSGEIGWNRMRQI</sequence>
<organism evidence="2 3">
    <name type="scientific">Enterospora canceri</name>
    <dbReference type="NCBI Taxonomy" id="1081671"/>
    <lineage>
        <taxon>Eukaryota</taxon>
        <taxon>Fungi</taxon>
        <taxon>Fungi incertae sedis</taxon>
        <taxon>Microsporidia</taxon>
        <taxon>Enterocytozoonidae</taxon>
        <taxon>Enterospora</taxon>
    </lineage>
</organism>
<dbReference type="PANTHER" id="PTHR10745">
    <property type="entry name" value="GLYCYL-TRNA SYNTHETASE/DNA POLYMERASE SUBUNIT GAMMA-2"/>
    <property type="match status" value="1"/>
</dbReference>
<dbReference type="InterPro" id="IPR004154">
    <property type="entry name" value="Anticodon-bd"/>
</dbReference>
<dbReference type="OrthoDB" id="57698at2759"/>